<dbReference type="PANTHER" id="PTHR42887:SF2">
    <property type="entry name" value="OS12G0638800 PROTEIN"/>
    <property type="match status" value="1"/>
</dbReference>
<dbReference type="InterPro" id="IPR004792">
    <property type="entry name" value="BaiN-like"/>
</dbReference>
<dbReference type="Pfam" id="PF03486">
    <property type="entry name" value="HI0933_like"/>
    <property type="match status" value="1"/>
</dbReference>
<dbReference type="PANTHER" id="PTHR42887">
    <property type="entry name" value="OS12G0638800 PROTEIN"/>
    <property type="match status" value="1"/>
</dbReference>
<proteinExistence type="predicted"/>
<accession>A0A2A4YQA7</accession>
<dbReference type="InterPro" id="IPR057661">
    <property type="entry name" value="RsdA/BaiN/AoA(So)_Rossmann"/>
</dbReference>
<evidence type="ECO:0000256" key="2">
    <source>
        <dbReference type="ARBA" id="ARBA00022630"/>
    </source>
</evidence>
<gene>
    <name evidence="6" type="ORF">COB13_17450</name>
</gene>
<protein>
    <submittedName>
        <fullName evidence="6">Aminoacetone oxidase family FAD-binding enzyme</fullName>
    </submittedName>
</protein>
<dbReference type="InterPro" id="IPR023166">
    <property type="entry name" value="BaiN-like_dom_sf"/>
</dbReference>
<dbReference type="NCBIfam" id="TIGR00275">
    <property type="entry name" value="aminoacetone oxidase family FAD-binding enzyme"/>
    <property type="match status" value="1"/>
</dbReference>
<dbReference type="PRINTS" id="PR00368">
    <property type="entry name" value="FADPNR"/>
</dbReference>
<evidence type="ECO:0000259" key="4">
    <source>
        <dbReference type="Pfam" id="PF03486"/>
    </source>
</evidence>
<comment type="caution">
    <text evidence="6">The sequence shown here is derived from an EMBL/GenBank/DDBJ whole genome shotgun (WGS) entry which is preliminary data.</text>
</comment>
<comment type="cofactor">
    <cofactor evidence="1">
        <name>FAD</name>
        <dbReference type="ChEBI" id="CHEBI:57692"/>
    </cofactor>
</comment>
<sequence>MTHYDVVILGAGAAGLMCAIEAGKAGKSVVALERNRHAAQKIRISGGGRCNFTNINTDKNKFISENKNFCISALKRYTPRDFIALVDEYKIDYHEKTLGQYFCDDSAMQIIDLLLNECEKAGVEIIKQLEVKKIEKVDGIFELNTSDDVITGDKLVLATGGPSIPKMGASSIGYIIAKQFGHSIIDTRPGLVPLTFSDDMKGYIAVLSGISIDDVEVSVADKKIKQKFREALLFTHRGLSGPAILQISSFWREGKEIVINMLPDQDMYELLLTAKKDNPKQLLHNMLSAYFAKKLAVYITEETDVGGQMGSFSDKKLRKVADMVNRWHVLPNGSEGNRTAEVTLGGVNTREISSQTFESQKTEGLYIIGELLDVTGYLGGYNFQWAWSSAYACGSSFGSD</sequence>
<feature type="domain" description="RsdA/BaiN/AoA(So)-like Rossmann fold-like" evidence="4">
    <location>
        <begin position="5"/>
        <end position="395"/>
    </location>
</feature>
<dbReference type="EMBL" id="NVUS01000042">
    <property type="protein sequence ID" value="PCI96515.1"/>
    <property type="molecule type" value="Genomic_DNA"/>
</dbReference>
<reference key="1">
    <citation type="submission" date="2017-08" db="EMBL/GenBank/DDBJ databases">
        <title>A dynamic microbial community with high functional redundancy inhabits the cold, oxic subseafloor aquifer.</title>
        <authorList>
            <person name="Tully B.J."/>
            <person name="Wheat C.G."/>
            <person name="Glazer B.T."/>
            <person name="Huber J.A."/>
        </authorList>
    </citation>
    <scope>NUCLEOTIDE SEQUENCE [LARGE SCALE GENOMIC DNA]</scope>
</reference>
<keyword evidence="3" id="KW-0274">FAD</keyword>
<dbReference type="Pfam" id="PF22780">
    <property type="entry name" value="HI0933_like_1st"/>
    <property type="match status" value="1"/>
</dbReference>
<evidence type="ECO:0000313" key="6">
    <source>
        <dbReference type="EMBL" id="PCI96515.1"/>
    </source>
</evidence>
<reference evidence="6" key="2">
    <citation type="journal article" date="2018" name="ISME J.">
        <title>A dynamic microbial community with high functional redundancy inhabits the cold, oxic subseafloor aquifer.</title>
        <authorList>
            <person name="Tully B.J."/>
            <person name="Wheat C.G."/>
            <person name="Glazer B.T."/>
            <person name="Huber J.A."/>
        </authorList>
    </citation>
    <scope>NUCLEOTIDE SEQUENCE</scope>
    <source>
        <strain evidence="6">NORP83</strain>
    </source>
</reference>
<dbReference type="SUPFAM" id="SSF160996">
    <property type="entry name" value="HI0933 insert domain-like"/>
    <property type="match status" value="1"/>
</dbReference>
<dbReference type="Gene3D" id="2.40.30.10">
    <property type="entry name" value="Translation factors"/>
    <property type="match status" value="1"/>
</dbReference>
<keyword evidence="2" id="KW-0285">Flavoprotein</keyword>
<evidence type="ECO:0000256" key="3">
    <source>
        <dbReference type="ARBA" id="ARBA00022827"/>
    </source>
</evidence>
<dbReference type="SUPFAM" id="SSF51905">
    <property type="entry name" value="FAD/NAD(P)-binding domain"/>
    <property type="match status" value="1"/>
</dbReference>
<dbReference type="AlphaFoldDB" id="A0A2A4YQA7"/>
<dbReference type="InterPro" id="IPR055178">
    <property type="entry name" value="RsdA/BaiN/AoA(So)-like_dom"/>
</dbReference>
<organism evidence="6">
    <name type="scientific">OCS116 cluster bacterium</name>
    <dbReference type="NCBI Taxonomy" id="2030921"/>
    <lineage>
        <taxon>Bacteria</taxon>
        <taxon>Pseudomonadati</taxon>
        <taxon>Pseudomonadota</taxon>
        <taxon>Alphaproteobacteria</taxon>
        <taxon>OCS116 cluster</taxon>
    </lineage>
</organism>
<evidence type="ECO:0000256" key="1">
    <source>
        <dbReference type="ARBA" id="ARBA00001974"/>
    </source>
</evidence>
<dbReference type="Gene3D" id="1.10.8.260">
    <property type="entry name" value="HI0933 insert domain-like"/>
    <property type="match status" value="1"/>
</dbReference>
<dbReference type="InterPro" id="IPR036188">
    <property type="entry name" value="FAD/NAD-bd_sf"/>
</dbReference>
<evidence type="ECO:0000259" key="5">
    <source>
        <dbReference type="Pfam" id="PF22780"/>
    </source>
</evidence>
<feature type="domain" description="RsdA/BaiN/AoA(So)-like insert" evidence="5">
    <location>
        <begin position="188"/>
        <end position="342"/>
    </location>
</feature>
<dbReference type="Gene3D" id="3.50.50.60">
    <property type="entry name" value="FAD/NAD(P)-binding domain"/>
    <property type="match status" value="1"/>
</dbReference>
<name>A0A2A4YQA7_9PROT</name>
<dbReference type="PRINTS" id="PR00411">
    <property type="entry name" value="PNDRDTASEI"/>
</dbReference>